<dbReference type="GO" id="GO:0015293">
    <property type="term" value="F:symporter activity"/>
    <property type="evidence" value="ECO:0007669"/>
    <property type="project" value="TreeGrafter"/>
</dbReference>
<dbReference type="GO" id="GO:0006814">
    <property type="term" value="P:sodium ion transport"/>
    <property type="evidence" value="ECO:0007669"/>
    <property type="project" value="UniProtKB-KW"/>
</dbReference>
<sequence>MSELGFVTVDFVVFALVILSSILIGTYYAVSGGKNKTSLEFHLGNRQMKFLPILISLMVSNQSSIMMLGYPVETYLFGGVIWLPVLGYIFVFMACVRIIIPLFHPMKITSVNEYFELRYGAVAVRRFASICGAMVDTMYSALVLYGPAIAMEGVTGVPFWVSVLSMAVSSILYTSLGGIKAVVWTDVFQFLILYMGIFAVLIKGTMLSGGLRKVWDINKATGRLQPVSFDIDPTRQYTFWSLMIGSTVKALVIPFRQTSVQRVCCTKSAKDAKYIFYLIGPAFVLTMSLAMAMGLVAYAYYYTIRCDPILSKKIVYNQLIPYMVLDIFRDEPGMAGLFMASLFSASLSTVSSNLSGLSAITLEDFIKPHFKKISESKAAIISKVTVVLYGLLATALAFLVAEMKGSLYRVALSIMSVFTAPLLGIFLYSIFFPRATHMGCLVGGIAGMAITLWISMGQSFSTSLRREQALPFAPIDRCFPVVNNTFMNMSITTPENVSTTFDTPTSVPDILNSTLAPFVNTGPQGLDRFYAISFYWFDTLALIVILTVAITVSFIVGRPSTRQVNMKYILSFSEQFFPCLPEKAKIFLTCGVDIEKRRRKCGSHENGDAQHELAVGLIPESPTSPVSPTSESIGFS</sequence>
<feature type="transmembrane region" description="Helical" evidence="12">
    <location>
        <begin position="335"/>
        <end position="360"/>
    </location>
</feature>
<keyword evidence="5 12" id="KW-0812">Transmembrane</keyword>
<keyword evidence="14" id="KW-1185">Reference proteome</keyword>
<feature type="transmembrane region" description="Helical" evidence="12">
    <location>
        <begin position="6"/>
        <end position="30"/>
    </location>
</feature>
<dbReference type="PROSITE" id="PS50283">
    <property type="entry name" value="NA_SOLUT_SYMP_3"/>
    <property type="match status" value="1"/>
</dbReference>
<evidence type="ECO:0000256" key="7">
    <source>
        <dbReference type="ARBA" id="ARBA00023053"/>
    </source>
</evidence>
<feature type="transmembrane region" description="Helical" evidence="12">
    <location>
        <begin position="76"/>
        <end position="100"/>
    </location>
</feature>
<dbReference type="InterPro" id="IPR038377">
    <property type="entry name" value="Na/Glc_symporter_sf"/>
</dbReference>
<feature type="transmembrane region" description="Helical" evidence="12">
    <location>
        <begin position="50"/>
        <end position="70"/>
    </location>
</feature>
<organism evidence="13 14">
    <name type="scientific">Mizuhopecten yessoensis</name>
    <name type="common">Japanese scallop</name>
    <name type="synonym">Patinopecten yessoensis</name>
    <dbReference type="NCBI Taxonomy" id="6573"/>
    <lineage>
        <taxon>Eukaryota</taxon>
        <taxon>Metazoa</taxon>
        <taxon>Spiralia</taxon>
        <taxon>Lophotrochozoa</taxon>
        <taxon>Mollusca</taxon>
        <taxon>Bivalvia</taxon>
        <taxon>Autobranchia</taxon>
        <taxon>Pteriomorphia</taxon>
        <taxon>Pectinida</taxon>
        <taxon>Pectinoidea</taxon>
        <taxon>Pectinidae</taxon>
        <taxon>Mizuhopecten</taxon>
    </lineage>
</organism>
<evidence type="ECO:0000313" key="13">
    <source>
        <dbReference type="EMBL" id="OWF41457.1"/>
    </source>
</evidence>
<evidence type="ECO:0000256" key="2">
    <source>
        <dbReference type="ARBA" id="ARBA00006434"/>
    </source>
</evidence>
<evidence type="ECO:0000256" key="6">
    <source>
        <dbReference type="ARBA" id="ARBA00022989"/>
    </source>
</evidence>
<keyword evidence="8" id="KW-0406">Ion transport</keyword>
<evidence type="ECO:0000256" key="1">
    <source>
        <dbReference type="ARBA" id="ARBA00004651"/>
    </source>
</evidence>
<reference evidence="13 14" key="1">
    <citation type="journal article" date="2017" name="Nat. Ecol. Evol.">
        <title>Scallop genome provides insights into evolution of bilaterian karyotype and development.</title>
        <authorList>
            <person name="Wang S."/>
            <person name="Zhang J."/>
            <person name="Jiao W."/>
            <person name="Li J."/>
            <person name="Xun X."/>
            <person name="Sun Y."/>
            <person name="Guo X."/>
            <person name="Huan P."/>
            <person name="Dong B."/>
            <person name="Zhang L."/>
            <person name="Hu X."/>
            <person name="Sun X."/>
            <person name="Wang J."/>
            <person name="Zhao C."/>
            <person name="Wang Y."/>
            <person name="Wang D."/>
            <person name="Huang X."/>
            <person name="Wang R."/>
            <person name="Lv J."/>
            <person name="Li Y."/>
            <person name="Zhang Z."/>
            <person name="Liu B."/>
            <person name="Lu W."/>
            <person name="Hui Y."/>
            <person name="Liang J."/>
            <person name="Zhou Z."/>
            <person name="Hou R."/>
            <person name="Li X."/>
            <person name="Liu Y."/>
            <person name="Li H."/>
            <person name="Ning X."/>
            <person name="Lin Y."/>
            <person name="Zhao L."/>
            <person name="Xing Q."/>
            <person name="Dou J."/>
            <person name="Li Y."/>
            <person name="Mao J."/>
            <person name="Guo H."/>
            <person name="Dou H."/>
            <person name="Li T."/>
            <person name="Mu C."/>
            <person name="Jiang W."/>
            <person name="Fu Q."/>
            <person name="Fu X."/>
            <person name="Miao Y."/>
            <person name="Liu J."/>
            <person name="Yu Q."/>
            <person name="Li R."/>
            <person name="Liao H."/>
            <person name="Li X."/>
            <person name="Kong Y."/>
            <person name="Jiang Z."/>
            <person name="Chourrout D."/>
            <person name="Li R."/>
            <person name="Bao Z."/>
        </authorList>
    </citation>
    <scope>NUCLEOTIDE SEQUENCE [LARGE SCALE GENOMIC DNA]</scope>
    <source>
        <strain evidence="13 14">PY_sf001</strain>
    </source>
</reference>
<dbReference type="Gene3D" id="1.20.1730.10">
    <property type="entry name" value="Sodium/glucose cotransporter"/>
    <property type="match status" value="1"/>
</dbReference>
<feature type="transmembrane region" description="Helical" evidence="12">
    <location>
        <begin position="127"/>
        <end position="145"/>
    </location>
</feature>
<feature type="transmembrane region" description="Helical" evidence="12">
    <location>
        <begin position="438"/>
        <end position="456"/>
    </location>
</feature>
<dbReference type="Proteomes" id="UP000242188">
    <property type="component" value="Unassembled WGS sequence"/>
</dbReference>
<dbReference type="InterPro" id="IPR001734">
    <property type="entry name" value="Na/solute_symporter"/>
</dbReference>
<feature type="transmembrane region" description="Helical" evidence="12">
    <location>
        <begin position="407"/>
        <end position="431"/>
    </location>
</feature>
<comment type="similarity">
    <text evidence="2 11">Belongs to the sodium:solute symporter (SSF) (TC 2.A.21) family.</text>
</comment>
<dbReference type="PANTHER" id="PTHR42985:SF40">
    <property type="entry name" value="LD47995P-RELATED"/>
    <property type="match status" value="1"/>
</dbReference>
<proteinExistence type="inferred from homology"/>
<feature type="transmembrane region" description="Helical" evidence="12">
    <location>
        <begin position="275"/>
        <end position="301"/>
    </location>
</feature>
<keyword evidence="6 12" id="KW-1133">Transmembrane helix</keyword>
<dbReference type="PANTHER" id="PTHR42985">
    <property type="entry name" value="SODIUM-COUPLED MONOCARBOXYLATE TRANSPORTER"/>
    <property type="match status" value="1"/>
</dbReference>
<dbReference type="NCBIfam" id="TIGR00813">
    <property type="entry name" value="sss"/>
    <property type="match status" value="1"/>
</dbReference>
<keyword evidence="7" id="KW-0915">Sodium</keyword>
<dbReference type="InterPro" id="IPR051163">
    <property type="entry name" value="Sodium:Solute_Symporter_SSF"/>
</dbReference>
<dbReference type="Pfam" id="PF00474">
    <property type="entry name" value="SSF"/>
    <property type="match status" value="1"/>
</dbReference>
<name>A0A210PY94_MIZYE</name>
<keyword evidence="3" id="KW-0813">Transport</keyword>
<evidence type="ECO:0000256" key="12">
    <source>
        <dbReference type="SAM" id="Phobius"/>
    </source>
</evidence>
<comment type="subcellular location">
    <subcellularLocation>
        <location evidence="1">Cell membrane</location>
        <topology evidence="1">Multi-pass membrane protein</topology>
    </subcellularLocation>
</comment>
<evidence type="ECO:0000256" key="4">
    <source>
        <dbReference type="ARBA" id="ARBA00022475"/>
    </source>
</evidence>
<feature type="transmembrane region" description="Helical" evidence="12">
    <location>
        <begin position="157"/>
        <end position="176"/>
    </location>
</feature>
<gene>
    <name evidence="13" type="ORF">KP79_PYT17348</name>
</gene>
<dbReference type="STRING" id="6573.A0A210PY94"/>
<dbReference type="AlphaFoldDB" id="A0A210PY94"/>
<evidence type="ECO:0000256" key="8">
    <source>
        <dbReference type="ARBA" id="ARBA00023065"/>
    </source>
</evidence>
<evidence type="ECO:0000313" key="14">
    <source>
        <dbReference type="Proteomes" id="UP000242188"/>
    </source>
</evidence>
<evidence type="ECO:0000256" key="3">
    <source>
        <dbReference type="ARBA" id="ARBA00022448"/>
    </source>
</evidence>
<dbReference type="EMBL" id="NEDP02005386">
    <property type="protein sequence ID" value="OWF41457.1"/>
    <property type="molecule type" value="Genomic_DNA"/>
</dbReference>
<evidence type="ECO:0000256" key="10">
    <source>
        <dbReference type="ARBA" id="ARBA00023201"/>
    </source>
</evidence>
<feature type="transmembrane region" description="Helical" evidence="12">
    <location>
        <begin position="183"/>
        <end position="202"/>
    </location>
</feature>
<accession>A0A210PY94</accession>
<feature type="transmembrane region" description="Helical" evidence="12">
    <location>
        <begin position="237"/>
        <end position="255"/>
    </location>
</feature>
<dbReference type="GO" id="GO:0005886">
    <property type="term" value="C:plasma membrane"/>
    <property type="evidence" value="ECO:0007669"/>
    <property type="project" value="UniProtKB-SubCell"/>
</dbReference>
<keyword evidence="10" id="KW-0739">Sodium transport</keyword>
<protein>
    <submittedName>
        <fullName evidence="13">Sodium-coupled monocarboxylate transporter 1</fullName>
    </submittedName>
</protein>
<evidence type="ECO:0000256" key="11">
    <source>
        <dbReference type="RuleBase" id="RU362091"/>
    </source>
</evidence>
<evidence type="ECO:0000256" key="9">
    <source>
        <dbReference type="ARBA" id="ARBA00023136"/>
    </source>
</evidence>
<feature type="transmembrane region" description="Helical" evidence="12">
    <location>
        <begin position="380"/>
        <end position="401"/>
    </location>
</feature>
<dbReference type="OrthoDB" id="6147748at2759"/>
<feature type="transmembrane region" description="Helical" evidence="12">
    <location>
        <begin position="534"/>
        <end position="557"/>
    </location>
</feature>
<keyword evidence="9 12" id="KW-0472">Membrane</keyword>
<evidence type="ECO:0000256" key="5">
    <source>
        <dbReference type="ARBA" id="ARBA00022692"/>
    </source>
</evidence>
<comment type="caution">
    <text evidence="13">The sequence shown here is derived from an EMBL/GenBank/DDBJ whole genome shotgun (WGS) entry which is preliminary data.</text>
</comment>
<keyword evidence="4" id="KW-1003">Cell membrane</keyword>